<reference evidence="13" key="1">
    <citation type="journal article" date="2018" name="Genome Announc.">
        <title>Complete Genome Sequence of the Methanococcus maripaludis Type Strain JJ (DSM 2067), a Model for Selenoprotein Synthesis in Archaea.</title>
        <authorList>
            <person name="Poehlein A."/>
            <person name="Heym D."/>
            <person name="Quitzke V."/>
            <person name="Fersch J."/>
            <person name="Daniel R."/>
            <person name="Rother M."/>
        </authorList>
    </citation>
    <scope>NUCLEOTIDE SEQUENCE [LARGE SCALE GENOMIC DNA]</scope>
    <source>
        <strain evidence="13">DSM 2067</strain>
    </source>
</reference>
<evidence type="ECO:0000256" key="2">
    <source>
        <dbReference type="ARBA" id="ARBA00008114"/>
    </source>
</evidence>
<keyword evidence="5 7" id="KW-1133">Transmembrane helix</keyword>
<evidence type="ECO:0000256" key="4">
    <source>
        <dbReference type="ARBA" id="ARBA00022692"/>
    </source>
</evidence>
<evidence type="ECO:0000259" key="9">
    <source>
        <dbReference type="Pfam" id="PF16916"/>
    </source>
</evidence>
<comment type="similarity">
    <text evidence="2">Belongs to the cation diffusion facilitator (CDF) transporter (TC 2.A.4) family.</text>
</comment>
<organism evidence="10 13">
    <name type="scientific">Methanococcus maripaludis</name>
    <name type="common">Methanococcus deltae</name>
    <dbReference type="NCBI Taxonomy" id="39152"/>
    <lineage>
        <taxon>Archaea</taxon>
        <taxon>Methanobacteriati</taxon>
        <taxon>Methanobacteriota</taxon>
        <taxon>Methanomada group</taxon>
        <taxon>Methanococci</taxon>
        <taxon>Methanococcales</taxon>
        <taxon>Methanococcaceae</taxon>
        <taxon>Methanococcus</taxon>
    </lineage>
</organism>
<feature type="transmembrane region" description="Helical" evidence="7">
    <location>
        <begin position="82"/>
        <end position="107"/>
    </location>
</feature>
<evidence type="ECO:0000313" key="13">
    <source>
        <dbReference type="Proteomes" id="UP000239462"/>
    </source>
</evidence>
<dbReference type="EMBL" id="JACHED010000002">
    <property type="protein sequence ID" value="MBB6497095.1"/>
    <property type="molecule type" value="Genomic_DNA"/>
</dbReference>
<keyword evidence="6 7" id="KW-0472">Membrane</keyword>
<feature type="transmembrane region" description="Helical" evidence="7">
    <location>
        <begin position="182"/>
        <end position="200"/>
    </location>
</feature>
<dbReference type="InterPro" id="IPR058533">
    <property type="entry name" value="Cation_efflux_TM"/>
</dbReference>
<dbReference type="Gene3D" id="3.30.70.1350">
    <property type="entry name" value="Cation efflux protein, cytoplasmic domain"/>
    <property type="match status" value="1"/>
</dbReference>
<dbReference type="AlphaFoldDB" id="A0A2L1C8Y1"/>
<evidence type="ECO:0000256" key="7">
    <source>
        <dbReference type="SAM" id="Phobius"/>
    </source>
</evidence>
<dbReference type="Gene3D" id="1.20.1510.10">
    <property type="entry name" value="Cation efflux protein transmembrane domain"/>
    <property type="match status" value="1"/>
</dbReference>
<dbReference type="InterPro" id="IPR027470">
    <property type="entry name" value="Cation_efflux_CTD"/>
</dbReference>
<reference evidence="10" key="2">
    <citation type="submission" date="2018-02" db="EMBL/GenBank/DDBJ databases">
        <title>Complete genome sequence of the Methanococcus maripaludis type strain JJ (DSM 2067), a model for selenoprotein synthesis in Archaea.</title>
        <authorList>
            <person name="Poehlein A."/>
            <person name="Heym D."/>
            <person name="Quitzke V."/>
            <person name="Fersch J."/>
            <person name="Daniel R."/>
            <person name="Rother M."/>
        </authorList>
    </citation>
    <scope>NUCLEOTIDE SEQUENCE [LARGE SCALE GENOMIC DNA]</scope>
    <source>
        <strain evidence="10">DSM 2067</strain>
    </source>
</reference>
<dbReference type="RefSeq" id="WP_104838572.1">
    <property type="nucleotide sequence ID" value="NZ_CP026606.1"/>
</dbReference>
<dbReference type="InterPro" id="IPR002524">
    <property type="entry name" value="Cation_efflux"/>
</dbReference>
<evidence type="ECO:0000313" key="12">
    <source>
        <dbReference type="EMBL" id="MBB6497095.1"/>
    </source>
</evidence>
<dbReference type="PANTHER" id="PTHR43840">
    <property type="entry name" value="MITOCHONDRIAL METAL TRANSPORTER 1-RELATED"/>
    <property type="match status" value="1"/>
</dbReference>
<accession>A0A2L1C8Y1</accession>
<evidence type="ECO:0000313" key="10">
    <source>
        <dbReference type="EMBL" id="AVB75753.1"/>
    </source>
</evidence>
<dbReference type="SUPFAM" id="SSF160240">
    <property type="entry name" value="Cation efflux protein cytoplasmic domain-like"/>
    <property type="match status" value="1"/>
</dbReference>
<dbReference type="FunFam" id="1.20.1510.10:FF:000006">
    <property type="entry name" value="Divalent cation efflux transporter"/>
    <property type="match status" value="1"/>
</dbReference>
<dbReference type="InterPro" id="IPR027469">
    <property type="entry name" value="Cation_efflux_TMD_sf"/>
</dbReference>
<evidence type="ECO:0000259" key="8">
    <source>
        <dbReference type="Pfam" id="PF01545"/>
    </source>
</evidence>
<evidence type="ECO:0000256" key="3">
    <source>
        <dbReference type="ARBA" id="ARBA00022448"/>
    </source>
</evidence>
<feature type="domain" description="Cation efflux protein cytoplasmic" evidence="9">
    <location>
        <begin position="212"/>
        <end position="289"/>
    </location>
</feature>
<name>A0A2L1C8Y1_METMI</name>
<dbReference type="InterPro" id="IPR036837">
    <property type="entry name" value="Cation_efflux_CTD_sf"/>
</dbReference>
<dbReference type="SUPFAM" id="SSF161111">
    <property type="entry name" value="Cation efflux protein transmembrane domain-like"/>
    <property type="match status" value="1"/>
</dbReference>
<dbReference type="Proteomes" id="UP000239462">
    <property type="component" value="Chromosome"/>
</dbReference>
<dbReference type="GeneID" id="36101431"/>
<evidence type="ECO:0000313" key="14">
    <source>
        <dbReference type="Proteomes" id="UP000567099"/>
    </source>
</evidence>
<dbReference type="PANTHER" id="PTHR43840:SF15">
    <property type="entry name" value="MITOCHONDRIAL METAL TRANSPORTER 1-RELATED"/>
    <property type="match status" value="1"/>
</dbReference>
<dbReference type="InterPro" id="IPR050291">
    <property type="entry name" value="CDF_Transporter"/>
</dbReference>
<evidence type="ECO:0000256" key="5">
    <source>
        <dbReference type="ARBA" id="ARBA00022989"/>
    </source>
</evidence>
<evidence type="ECO:0000256" key="6">
    <source>
        <dbReference type="ARBA" id="ARBA00023136"/>
    </source>
</evidence>
<evidence type="ECO:0000313" key="11">
    <source>
        <dbReference type="EMBL" id="MBA2864169.1"/>
    </source>
</evidence>
<protein>
    <submittedName>
        <fullName evidence="11">Cation diffusion facilitator family transporter</fullName>
    </submittedName>
    <submittedName>
        <fullName evidence="10">Putative cation efflux system protein</fullName>
    </submittedName>
</protein>
<evidence type="ECO:0000313" key="15">
    <source>
        <dbReference type="Proteomes" id="UP000590564"/>
    </source>
</evidence>
<dbReference type="Pfam" id="PF16916">
    <property type="entry name" value="ZT_dimer"/>
    <property type="match status" value="1"/>
</dbReference>
<dbReference type="Proteomes" id="UP000590564">
    <property type="component" value="Unassembled WGS sequence"/>
</dbReference>
<dbReference type="Proteomes" id="UP000567099">
    <property type="component" value="Unassembled WGS sequence"/>
</dbReference>
<feature type="transmembrane region" description="Helical" evidence="7">
    <location>
        <begin position="113"/>
        <end position="132"/>
    </location>
</feature>
<feature type="transmembrane region" description="Helical" evidence="7">
    <location>
        <begin position="16"/>
        <end position="34"/>
    </location>
</feature>
<proteinExistence type="inferred from homology"/>
<gene>
    <name evidence="11" type="ORF">HNP94_001169</name>
    <name evidence="12" type="ORF">HNP96_001136</name>
    <name evidence="10" type="ORF">MMJJ_03360</name>
</gene>
<evidence type="ECO:0000256" key="1">
    <source>
        <dbReference type="ARBA" id="ARBA00004141"/>
    </source>
</evidence>
<reference evidence="11 14" key="3">
    <citation type="submission" date="2020-07" db="EMBL/GenBank/DDBJ databases">
        <title>Genomic Encyclopedia of Type Strains, Phase IV (KMG-V): Genome sequencing to study the core and pangenomes of soil and plant-associated prokaryotes.</title>
        <authorList>
            <person name="Whitman W."/>
        </authorList>
    </citation>
    <scope>NUCLEOTIDE SEQUENCE [LARGE SCALE GENOMIC DNA]</scope>
    <source>
        <strain evidence="11 14">C13</strain>
        <strain evidence="12 15">D1</strain>
    </source>
</reference>
<dbReference type="EMBL" id="JACDUO010000001">
    <property type="protein sequence ID" value="MBA2864169.1"/>
    <property type="molecule type" value="Genomic_DNA"/>
</dbReference>
<dbReference type="GO" id="GO:0008324">
    <property type="term" value="F:monoatomic cation transmembrane transporter activity"/>
    <property type="evidence" value="ECO:0007669"/>
    <property type="project" value="InterPro"/>
</dbReference>
<keyword evidence="3" id="KW-0813">Transport</keyword>
<dbReference type="GO" id="GO:0016020">
    <property type="term" value="C:membrane"/>
    <property type="evidence" value="ECO:0007669"/>
    <property type="project" value="UniProtKB-SubCell"/>
</dbReference>
<comment type="subcellular location">
    <subcellularLocation>
        <location evidence="1">Membrane</location>
        <topology evidence="1">Multi-pass membrane protein</topology>
    </subcellularLocation>
</comment>
<dbReference type="EMBL" id="CP026606">
    <property type="protein sequence ID" value="AVB75753.1"/>
    <property type="molecule type" value="Genomic_DNA"/>
</dbReference>
<dbReference type="Pfam" id="PF01545">
    <property type="entry name" value="Cation_efflux"/>
    <property type="match status" value="1"/>
</dbReference>
<dbReference type="KEGG" id="mmad:MMJJ_03360"/>
<sequence>MEVSERIIIGNKISKITIVANIGLSILKILTGVFGRSSALIADGMHSFSDILSTVVVMLGLKLSEKPADESHPYGHERIEPALTKILAVILLVTALMIFYCGLTTIIGGNYQIPGNITIIAALISIFTKEWMYKYTKKGADRIESSALLADAWHHRSDAFSSVGTLIGVVGAKLGYPILDPIASIVISLFIAKMAFEIYFKALNQLLDRAADSKTIEEIKKIILSVDGVLEIDVLKTRIHSNKIYVDVEISVDKDLSLIEAHNISENVHSQIERKLKRVKHCMVHVNPYLK</sequence>
<keyword evidence="4 7" id="KW-0812">Transmembrane</keyword>
<feature type="domain" description="Cation efflux protein transmembrane" evidence="8">
    <location>
        <begin position="15"/>
        <end position="207"/>
    </location>
</feature>
<dbReference type="NCBIfam" id="TIGR01297">
    <property type="entry name" value="CDF"/>
    <property type="match status" value="1"/>
</dbReference>